<dbReference type="PANTHER" id="PTHR10963">
    <property type="entry name" value="GLYCOSYL HYDROLASE-RELATED"/>
    <property type="match status" value="1"/>
</dbReference>
<dbReference type="OrthoDB" id="192832at2759"/>
<dbReference type="SUPFAM" id="SSF49899">
    <property type="entry name" value="Concanavalin A-like lectins/glucanases"/>
    <property type="match status" value="1"/>
</dbReference>
<dbReference type="GO" id="GO:0004553">
    <property type="term" value="F:hydrolase activity, hydrolyzing O-glycosyl compounds"/>
    <property type="evidence" value="ECO:0007669"/>
    <property type="project" value="InterPro"/>
</dbReference>
<dbReference type="GO" id="GO:0009251">
    <property type="term" value="P:glucan catabolic process"/>
    <property type="evidence" value="ECO:0007669"/>
    <property type="project" value="TreeGrafter"/>
</dbReference>
<proteinExistence type="predicted"/>
<protein>
    <recommendedName>
        <fullName evidence="1">GH16 domain-containing protein</fullName>
    </recommendedName>
</protein>
<accession>A0A8H7PLV9</accession>
<dbReference type="CDD" id="cd02181">
    <property type="entry name" value="GH16_fungal_Lam16A_glucanase"/>
    <property type="match status" value="1"/>
</dbReference>
<sequence>MQGSGVVEHTICCQQTDDMIRPAARQQSMMNKWIAIVLVSQAMTAASTYVLKDHFYGSNFFDNFYFMNATDPSKGYVQYVNKTTAQNLDLYNYHENKNWMYVDNTTIASLPGRKSVRIQSNNIYNQGLFIFDMSHIPWGCGTWPAIWTSGANWPYSGEIDIMEGTNSNTFNSMTLHSSANCTMDNVTQVMTGSMTVSGCGSSSGCSIRDSRSTAYGHGFNVIGGGVFAMEWLTNGIKIWNFPRTGIPSDIQSGDPDPTSWPTPQAHFPFGVNCPSTNFKNQYIILNTDFCGWGNQTFTSNGCGSSCHPYVANNPGNFSNAFFTINSIKVYNQQ</sequence>
<reference evidence="2" key="1">
    <citation type="submission" date="2020-12" db="EMBL/GenBank/DDBJ databases">
        <title>Metabolic potential, ecology and presence of endohyphal bacteria is reflected in genomic diversity of Mucoromycotina.</title>
        <authorList>
            <person name="Muszewska A."/>
            <person name="Okrasinska A."/>
            <person name="Steczkiewicz K."/>
            <person name="Drgas O."/>
            <person name="Orlowska M."/>
            <person name="Perlinska-Lenart U."/>
            <person name="Aleksandrzak-Piekarczyk T."/>
            <person name="Szatraj K."/>
            <person name="Zielenkiewicz U."/>
            <person name="Pilsyk S."/>
            <person name="Malc E."/>
            <person name="Mieczkowski P."/>
            <person name="Kruszewska J.S."/>
            <person name="Biernat P."/>
            <person name="Pawlowska J."/>
        </authorList>
    </citation>
    <scope>NUCLEOTIDE SEQUENCE</scope>
    <source>
        <strain evidence="2">WA0000051536</strain>
    </source>
</reference>
<dbReference type="Proteomes" id="UP000612746">
    <property type="component" value="Unassembled WGS sequence"/>
</dbReference>
<keyword evidence="3" id="KW-1185">Reference proteome</keyword>
<name>A0A8H7PLV9_9FUNG</name>
<feature type="domain" description="GH16" evidence="1">
    <location>
        <begin position="64"/>
        <end position="333"/>
    </location>
</feature>
<dbReference type="InterPro" id="IPR013320">
    <property type="entry name" value="ConA-like_dom_sf"/>
</dbReference>
<dbReference type="Gene3D" id="2.60.120.200">
    <property type="match status" value="1"/>
</dbReference>
<dbReference type="InterPro" id="IPR050546">
    <property type="entry name" value="Glycosyl_Hydrlase_16"/>
</dbReference>
<comment type="caution">
    <text evidence="2">The sequence shown here is derived from an EMBL/GenBank/DDBJ whole genome shotgun (WGS) entry which is preliminary data.</text>
</comment>
<organism evidence="2 3">
    <name type="scientific">Umbelopsis vinacea</name>
    <dbReference type="NCBI Taxonomy" id="44442"/>
    <lineage>
        <taxon>Eukaryota</taxon>
        <taxon>Fungi</taxon>
        <taxon>Fungi incertae sedis</taxon>
        <taxon>Mucoromycota</taxon>
        <taxon>Mucoromycotina</taxon>
        <taxon>Umbelopsidomycetes</taxon>
        <taxon>Umbelopsidales</taxon>
        <taxon>Umbelopsidaceae</taxon>
        <taxon>Umbelopsis</taxon>
    </lineage>
</organism>
<evidence type="ECO:0000259" key="1">
    <source>
        <dbReference type="PROSITE" id="PS51762"/>
    </source>
</evidence>
<dbReference type="EMBL" id="JAEPRA010000014">
    <property type="protein sequence ID" value="KAG2175864.1"/>
    <property type="molecule type" value="Genomic_DNA"/>
</dbReference>
<gene>
    <name evidence="2" type="ORF">INT44_000342</name>
</gene>
<dbReference type="PROSITE" id="PS51762">
    <property type="entry name" value="GH16_2"/>
    <property type="match status" value="1"/>
</dbReference>
<dbReference type="Pfam" id="PF26113">
    <property type="entry name" value="GH16_XgeA"/>
    <property type="match status" value="1"/>
</dbReference>
<dbReference type="AlphaFoldDB" id="A0A8H7PLV9"/>
<evidence type="ECO:0000313" key="2">
    <source>
        <dbReference type="EMBL" id="KAG2175864.1"/>
    </source>
</evidence>
<dbReference type="InterPro" id="IPR000757">
    <property type="entry name" value="Beta-glucanase-like"/>
</dbReference>
<evidence type="ECO:0000313" key="3">
    <source>
        <dbReference type="Proteomes" id="UP000612746"/>
    </source>
</evidence>
<dbReference type="PANTHER" id="PTHR10963:SF24">
    <property type="entry name" value="GLYCOSIDASE C21B10.07-RELATED"/>
    <property type="match status" value="1"/>
</dbReference>